<protein>
    <submittedName>
        <fullName evidence="13">Cl-channel voltage-gated family protein</fullName>
    </submittedName>
</protein>
<feature type="transmembrane region" description="Helical" evidence="11">
    <location>
        <begin position="283"/>
        <end position="306"/>
    </location>
</feature>
<feature type="transmembrane region" description="Helical" evidence="11">
    <location>
        <begin position="408"/>
        <end position="426"/>
    </location>
</feature>
<gene>
    <name evidence="13" type="ordered locus">Calni_1394</name>
</gene>
<dbReference type="RefSeq" id="WP_013451514.1">
    <property type="nucleotide sequence ID" value="NC_014758.1"/>
</dbReference>
<feature type="transmembrane region" description="Helical" evidence="11">
    <location>
        <begin position="377"/>
        <end position="402"/>
    </location>
</feature>
<dbReference type="AlphaFoldDB" id="E4TK26"/>
<comment type="subcellular location">
    <subcellularLocation>
        <location evidence="1">Membrane</location>
        <topology evidence="1">Multi-pass membrane protein</topology>
    </subcellularLocation>
</comment>
<feature type="transmembrane region" description="Helical" evidence="11">
    <location>
        <begin position="170"/>
        <end position="194"/>
    </location>
</feature>
<dbReference type="Pfam" id="PF00654">
    <property type="entry name" value="Voltage_CLC"/>
    <property type="match status" value="1"/>
</dbReference>
<keyword evidence="4 11" id="KW-1133">Transmembrane helix</keyword>
<dbReference type="SUPFAM" id="SSF81340">
    <property type="entry name" value="Clc chloride channel"/>
    <property type="match status" value="1"/>
</dbReference>
<dbReference type="OrthoDB" id="9767361at2"/>
<dbReference type="STRING" id="768670.Calni_1394"/>
<dbReference type="InterPro" id="IPR001807">
    <property type="entry name" value="ClC"/>
</dbReference>
<dbReference type="Pfam" id="PF00571">
    <property type="entry name" value="CBS"/>
    <property type="match status" value="2"/>
</dbReference>
<keyword evidence="7" id="KW-0869">Chloride channel</keyword>
<feature type="domain" description="CBS" evidence="12">
    <location>
        <begin position="528"/>
        <end position="585"/>
    </location>
</feature>
<dbReference type="PROSITE" id="PS51371">
    <property type="entry name" value="CBS"/>
    <property type="match status" value="2"/>
</dbReference>
<keyword evidence="10" id="KW-0129">CBS domain</keyword>
<proteinExistence type="predicted"/>
<dbReference type="EMBL" id="CP002347">
    <property type="protein sequence ID" value="ADR19302.1"/>
    <property type="molecule type" value="Genomic_DNA"/>
</dbReference>
<dbReference type="SMART" id="SM00116">
    <property type="entry name" value="CBS"/>
    <property type="match status" value="2"/>
</dbReference>
<accession>E4TK26</accession>
<keyword evidence="6 11" id="KW-0472">Membrane</keyword>
<dbReference type="CDD" id="cd00400">
    <property type="entry name" value="Voltage_gated_ClC"/>
    <property type="match status" value="1"/>
</dbReference>
<evidence type="ECO:0000256" key="5">
    <source>
        <dbReference type="ARBA" id="ARBA00023065"/>
    </source>
</evidence>
<feature type="transmembrane region" description="Helical" evidence="11">
    <location>
        <begin position="214"/>
        <end position="234"/>
    </location>
</feature>
<dbReference type="InterPro" id="IPR014743">
    <property type="entry name" value="Cl-channel_core"/>
</dbReference>
<evidence type="ECO:0000259" key="12">
    <source>
        <dbReference type="PROSITE" id="PS51371"/>
    </source>
</evidence>
<feature type="transmembrane region" description="Helical" evidence="11">
    <location>
        <begin position="246"/>
        <end position="263"/>
    </location>
</feature>
<dbReference type="PANTHER" id="PTHR43427">
    <property type="entry name" value="CHLORIDE CHANNEL PROTEIN CLC-E"/>
    <property type="match status" value="1"/>
</dbReference>
<evidence type="ECO:0000256" key="3">
    <source>
        <dbReference type="ARBA" id="ARBA00022692"/>
    </source>
</evidence>
<sequence length="594" mass="65073">MAYNIVKKYNLPIVGKWFILGTIVGIVAGIAAIIFYTLLQLTSQFFLHYLAGYIPPEATGEVTIFHFPAGEFNRFLLIGMPVVGALISAIFILKFAPETEGAGLDAAISSIHKNKGLIRWQVPVIKSLTSSITIGSGGSGGGEGPISHIGAGVGSVLSQIFHLTEKERRILTAAGMGAGVGAIFRSPLAGAIFAAEVLYSSSDMEYEALLPSTITSIIAYSVFCSMFGWSPLFYSLNASFSNPMELIGYTVLIIGCILVGHFYTKVYHKVKLYFEVLRWRKLYKMLFGALLTGLIGFFVPDVLGAGYSIIDRAIQTDLSVNILLIIIVAKIFATSFTIGSGGSAGTFAPTMVIGASTGGLIGLLINKYFPLLAPVPGAYAIVGMAGFLSGLAKTPLSAIIMVSELTGNYQLIVPAMWVSTLTFLSLRKVKFYKSQMQFRSDSPIHKNEYFLMILQEIKVKDIMKKDPIVIKEDMKFDDIIHFIPTTKHNSFPVVDNENRLVGVLRFEEIREFVFEEGLEDLVVASEICDKDAPTVTKENNLAEAIELIGTRNVELLPVVDEENRVIGIVTRRDIIATYNKEMLKQKKQTEETIF</sequence>
<dbReference type="eggNOG" id="COG0517">
    <property type="taxonomic scope" value="Bacteria"/>
</dbReference>
<dbReference type="HOGENOM" id="CLU_015263_5_3_0"/>
<dbReference type="PRINTS" id="PR00762">
    <property type="entry name" value="CLCHANNEL"/>
</dbReference>
<feature type="transmembrane region" description="Helical" evidence="11">
    <location>
        <begin position="17"/>
        <end position="39"/>
    </location>
</feature>
<dbReference type="Gene3D" id="1.10.3080.10">
    <property type="entry name" value="Clc chloride channel"/>
    <property type="match status" value="1"/>
</dbReference>
<feature type="transmembrane region" description="Helical" evidence="11">
    <location>
        <begin position="344"/>
        <end position="365"/>
    </location>
</feature>
<keyword evidence="8" id="KW-0868">Chloride</keyword>
<evidence type="ECO:0000313" key="14">
    <source>
        <dbReference type="Proteomes" id="UP000007039"/>
    </source>
</evidence>
<keyword evidence="14" id="KW-1185">Reference proteome</keyword>
<evidence type="ECO:0000256" key="8">
    <source>
        <dbReference type="ARBA" id="ARBA00023214"/>
    </source>
</evidence>
<evidence type="ECO:0000256" key="2">
    <source>
        <dbReference type="ARBA" id="ARBA00022448"/>
    </source>
</evidence>
<evidence type="ECO:0000256" key="7">
    <source>
        <dbReference type="ARBA" id="ARBA00023173"/>
    </source>
</evidence>
<evidence type="ECO:0000256" key="9">
    <source>
        <dbReference type="ARBA" id="ARBA00023303"/>
    </source>
</evidence>
<feature type="domain" description="CBS" evidence="12">
    <location>
        <begin position="463"/>
        <end position="521"/>
    </location>
</feature>
<keyword evidence="5" id="KW-0406">Ion transport</keyword>
<feature type="transmembrane region" description="Helical" evidence="11">
    <location>
        <begin position="318"/>
        <end position="338"/>
    </location>
</feature>
<dbReference type="PANTHER" id="PTHR43427:SF6">
    <property type="entry name" value="CHLORIDE CHANNEL PROTEIN CLC-E"/>
    <property type="match status" value="1"/>
</dbReference>
<dbReference type="SUPFAM" id="SSF54631">
    <property type="entry name" value="CBS-domain pair"/>
    <property type="match status" value="1"/>
</dbReference>
<dbReference type="KEGG" id="cni:Calni_1394"/>
<evidence type="ECO:0000256" key="11">
    <source>
        <dbReference type="SAM" id="Phobius"/>
    </source>
</evidence>
<evidence type="ECO:0000256" key="4">
    <source>
        <dbReference type="ARBA" id="ARBA00022989"/>
    </source>
</evidence>
<evidence type="ECO:0000256" key="6">
    <source>
        <dbReference type="ARBA" id="ARBA00023136"/>
    </source>
</evidence>
<dbReference type="Gene3D" id="3.10.580.10">
    <property type="entry name" value="CBS-domain"/>
    <property type="match status" value="1"/>
</dbReference>
<organism evidence="13 14">
    <name type="scientific">Calditerrivibrio nitroreducens (strain DSM 19672 / NBRC 101217 / Yu37-1)</name>
    <dbReference type="NCBI Taxonomy" id="768670"/>
    <lineage>
        <taxon>Bacteria</taxon>
        <taxon>Pseudomonadati</taxon>
        <taxon>Deferribacterota</taxon>
        <taxon>Deferribacteres</taxon>
        <taxon>Deferribacterales</taxon>
        <taxon>Calditerrivibrionaceae</taxon>
    </lineage>
</organism>
<dbReference type="InterPro" id="IPR000644">
    <property type="entry name" value="CBS_dom"/>
</dbReference>
<evidence type="ECO:0000256" key="10">
    <source>
        <dbReference type="PROSITE-ProRule" id="PRU00703"/>
    </source>
</evidence>
<evidence type="ECO:0000313" key="13">
    <source>
        <dbReference type="EMBL" id="ADR19302.1"/>
    </source>
</evidence>
<dbReference type="InterPro" id="IPR050368">
    <property type="entry name" value="ClC-type_chloride_channel"/>
</dbReference>
<dbReference type="GO" id="GO:0034707">
    <property type="term" value="C:chloride channel complex"/>
    <property type="evidence" value="ECO:0007669"/>
    <property type="project" value="UniProtKB-KW"/>
</dbReference>
<dbReference type="FunFam" id="1.10.3080.10:FF:000018">
    <property type="entry name" value="Chloride transporter, ClC family"/>
    <property type="match status" value="1"/>
</dbReference>
<keyword evidence="9" id="KW-0407">Ion channel</keyword>
<feature type="transmembrane region" description="Helical" evidence="11">
    <location>
        <begin position="75"/>
        <end position="93"/>
    </location>
</feature>
<evidence type="ECO:0000256" key="1">
    <source>
        <dbReference type="ARBA" id="ARBA00004141"/>
    </source>
</evidence>
<dbReference type="eggNOG" id="COG0038">
    <property type="taxonomic scope" value="Bacteria"/>
</dbReference>
<keyword evidence="2" id="KW-0813">Transport</keyword>
<dbReference type="Proteomes" id="UP000007039">
    <property type="component" value="Chromosome"/>
</dbReference>
<dbReference type="InterPro" id="IPR046342">
    <property type="entry name" value="CBS_dom_sf"/>
</dbReference>
<name>E4TK26_CALNY</name>
<keyword evidence="3 11" id="KW-0812">Transmembrane</keyword>
<dbReference type="GO" id="GO:0005254">
    <property type="term" value="F:chloride channel activity"/>
    <property type="evidence" value="ECO:0007669"/>
    <property type="project" value="UniProtKB-KW"/>
</dbReference>
<reference key="1">
    <citation type="submission" date="2010-11" db="EMBL/GenBank/DDBJ databases">
        <title>The complete genome of chromosome of Calditerrivibrio nitroreducens DSM 19672.</title>
        <authorList>
            <consortium name="US DOE Joint Genome Institute (JGI-PGF)"/>
            <person name="Lucas S."/>
            <person name="Copeland A."/>
            <person name="Lapidus A."/>
            <person name="Bruce D."/>
            <person name="Goodwin L."/>
            <person name="Pitluck S."/>
            <person name="Kyrpides N."/>
            <person name="Mavromatis K."/>
            <person name="Ivanova N."/>
            <person name="Mikhailova N."/>
            <person name="Zeytun A."/>
            <person name="Brettin T."/>
            <person name="Detter J.C."/>
            <person name="Tapia R."/>
            <person name="Han C."/>
            <person name="Land M."/>
            <person name="Hauser L."/>
            <person name="Markowitz V."/>
            <person name="Cheng J.-F."/>
            <person name="Hugenholtz P."/>
            <person name="Woyke T."/>
            <person name="Wu D."/>
            <person name="Spring S."/>
            <person name="Schroeder M."/>
            <person name="Brambilla E."/>
            <person name="Klenk H.-P."/>
            <person name="Eisen J.A."/>
        </authorList>
    </citation>
    <scope>NUCLEOTIDE SEQUENCE [LARGE SCALE GENOMIC DNA]</scope>
    <source>
        <strain>DSM 19672</strain>
    </source>
</reference>
<reference evidence="13 14" key="2">
    <citation type="journal article" date="2011" name="Stand. Genomic Sci.">
        <title>Complete genome sequence of Calditerrivibrio nitroreducens type strain (Yu37-1).</title>
        <authorList>
            <person name="Pitluck S."/>
            <person name="Sikorski J."/>
            <person name="Zeytun A."/>
            <person name="Lapidus A."/>
            <person name="Nolan M."/>
            <person name="Lucas S."/>
            <person name="Hammon N."/>
            <person name="Deshpande S."/>
            <person name="Cheng J.F."/>
            <person name="Tapia R."/>
            <person name="Han C."/>
            <person name="Goodwin L."/>
            <person name="Liolios K."/>
            <person name="Pagani I."/>
            <person name="Ivanova N."/>
            <person name="Mavromatis K."/>
            <person name="Pati A."/>
            <person name="Chen A."/>
            <person name="Palaniappan K."/>
            <person name="Hauser L."/>
            <person name="Chang Y.J."/>
            <person name="Jeffries C.D."/>
            <person name="Detter J.C."/>
            <person name="Brambilla E."/>
            <person name="Djao O.D."/>
            <person name="Rohde M."/>
            <person name="Spring S."/>
            <person name="Goker M."/>
            <person name="Woyke T."/>
            <person name="Bristow J."/>
            <person name="Eisen J.A."/>
            <person name="Markowitz V."/>
            <person name="Hugenholtz P."/>
            <person name="Kyrpides N.C."/>
            <person name="Klenk H.P."/>
            <person name="Land M."/>
        </authorList>
    </citation>
    <scope>NUCLEOTIDE SEQUENCE [LARGE SCALE GENOMIC DNA]</scope>
    <source>
        <strain evidence="14">DSM 19672 / NBRC 101217 / Yu37-1</strain>
    </source>
</reference>